<dbReference type="Gene3D" id="3.40.50.150">
    <property type="entry name" value="Vaccinia Virus protein VP39"/>
    <property type="match status" value="1"/>
</dbReference>
<dbReference type="Pfam" id="PF04672">
    <property type="entry name" value="Methyltransf_19"/>
    <property type="match status" value="1"/>
</dbReference>
<comment type="caution">
    <text evidence="2">The sequence shown here is derived from an EMBL/GenBank/DDBJ whole genome shotgun (WGS) entry which is preliminary data.</text>
</comment>
<feature type="compositionally biased region" description="Polar residues" evidence="1">
    <location>
        <begin position="126"/>
        <end position="136"/>
    </location>
</feature>
<dbReference type="Proteomes" id="UP000287547">
    <property type="component" value="Unassembled WGS sequence"/>
</dbReference>
<evidence type="ECO:0008006" key="4">
    <source>
        <dbReference type="Google" id="ProtNLM"/>
    </source>
</evidence>
<dbReference type="AlphaFoldDB" id="A0A428YJY0"/>
<dbReference type="EMBL" id="QHKI01000078">
    <property type="protein sequence ID" value="RSM67883.1"/>
    <property type="molecule type" value="Genomic_DNA"/>
</dbReference>
<gene>
    <name evidence="2" type="ORF">DMH04_47785</name>
</gene>
<dbReference type="OrthoDB" id="3214294at2"/>
<proteinExistence type="predicted"/>
<dbReference type="InterPro" id="IPR006764">
    <property type="entry name" value="SAM_dep_MeTrfase_SAV2177_type"/>
</dbReference>
<organism evidence="2 3">
    <name type="scientific">Kibdelosporangium aridum</name>
    <dbReference type="NCBI Taxonomy" id="2030"/>
    <lineage>
        <taxon>Bacteria</taxon>
        <taxon>Bacillati</taxon>
        <taxon>Actinomycetota</taxon>
        <taxon>Actinomycetes</taxon>
        <taxon>Pseudonocardiales</taxon>
        <taxon>Pseudonocardiaceae</taxon>
        <taxon>Kibdelosporangium</taxon>
    </lineage>
</organism>
<accession>A0A428YJY0</accession>
<sequence length="147" mass="15680">MVHADQSGSCPAGRCGHENTPSSAPIYDYLLGGGHNFEADRQIAERFNEALPGSRDIARLKRAFLRRAVVFMAEQGIRQFLDIGSSFPGTWVLSGTSPNAMRANRPPNVAGGESPVPIPPPANSPCTGGSTRTHWTPRQPPTAGARC</sequence>
<dbReference type="InterPro" id="IPR029063">
    <property type="entry name" value="SAM-dependent_MTases_sf"/>
</dbReference>
<name>A0A428YJY0_KIBAR</name>
<reference evidence="2 3" key="1">
    <citation type="submission" date="2018-05" db="EMBL/GenBank/DDBJ databases">
        <title>Evolution of GPA BGCs.</title>
        <authorList>
            <person name="Waglechner N."/>
            <person name="Wright G.D."/>
        </authorList>
    </citation>
    <scope>NUCLEOTIDE SEQUENCE [LARGE SCALE GENOMIC DNA]</scope>
    <source>
        <strain evidence="2 3">A82846</strain>
    </source>
</reference>
<evidence type="ECO:0000313" key="2">
    <source>
        <dbReference type="EMBL" id="RSM67883.1"/>
    </source>
</evidence>
<dbReference type="SUPFAM" id="SSF53335">
    <property type="entry name" value="S-adenosyl-L-methionine-dependent methyltransferases"/>
    <property type="match status" value="1"/>
</dbReference>
<feature type="region of interest" description="Disordered" evidence="1">
    <location>
        <begin position="102"/>
        <end position="147"/>
    </location>
</feature>
<protein>
    <recommendedName>
        <fullName evidence="4">S-adenosyl methyltransferase</fullName>
    </recommendedName>
</protein>
<evidence type="ECO:0000313" key="3">
    <source>
        <dbReference type="Proteomes" id="UP000287547"/>
    </source>
</evidence>
<evidence type="ECO:0000256" key="1">
    <source>
        <dbReference type="SAM" id="MobiDB-lite"/>
    </source>
</evidence>